<keyword evidence="2" id="KW-1185">Reference proteome</keyword>
<organism evidence="1 2">
    <name type="scientific">Ancylobacter pratisalsi</name>
    <dbReference type="NCBI Taxonomy" id="1745854"/>
    <lineage>
        <taxon>Bacteria</taxon>
        <taxon>Pseudomonadati</taxon>
        <taxon>Pseudomonadota</taxon>
        <taxon>Alphaproteobacteria</taxon>
        <taxon>Hyphomicrobiales</taxon>
        <taxon>Xanthobacteraceae</taxon>
        <taxon>Ancylobacter</taxon>
    </lineage>
</organism>
<protein>
    <submittedName>
        <fullName evidence="1">Uncharacterized protein</fullName>
    </submittedName>
</protein>
<dbReference type="EMBL" id="CP048630">
    <property type="protein sequence ID" value="QIB36212.1"/>
    <property type="molecule type" value="Genomic_DNA"/>
</dbReference>
<dbReference type="KEGG" id="apra:G3A50_10885"/>
<dbReference type="AlphaFoldDB" id="A0A6P1YSS7"/>
<name>A0A6P1YSS7_9HYPH</name>
<proteinExistence type="predicted"/>
<dbReference type="Proteomes" id="UP000464751">
    <property type="component" value="Chromosome"/>
</dbReference>
<sequence>METPQLKQLMANAQQRGASTLAADCEAVLLERSPKPKPSAPSSGKRRAGNYVCEFHFVCEHDRGVTSDGDRFFWSGSWVVSEEEVIKSIQQGAKLALHNARDDLSYRQGKIIDYRKADRDMVKKRNVGIEFLVAADEQPLAWFGDGTGEKGYKWASDARHDEQADR</sequence>
<reference evidence="1 2" key="1">
    <citation type="submission" date="2020-02" db="EMBL/GenBank/DDBJ databases">
        <authorList>
            <person name="Li G."/>
        </authorList>
    </citation>
    <scope>NUCLEOTIDE SEQUENCE [LARGE SCALE GENOMIC DNA]</scope>
    <source>
        <strain evidence="1 2">DSM 102029</strain>
    </source>
</reference>
<evidence type="ECO:0000313" key="1">
    <source>
        <dbReference type="EMBL" id="QIB36212.1"/>
    </source>
</evidence>
<accession>A0A6P1YSS7</accession>
<evidence type="ECO:0000313" key="2">
    <source>
        <dbReference type="Proteomes" id="UP000464751"/>
    </source>
</evidence>
<gene>
    <name evidence="1" type="ORF">G3A50_10885</name>
</gene>